<dbReference type="AlphaFoldDB" id="A0A8J5LLS1"/>
<evidence type="ECO:0000256" key="1">
    <source>
        <dbReference type="PROSITE-ProRule" id="PRU00339"/>
    </source>
</evidence>
<sequence>MTELGLGSDGIGEADKILLDDRRTCRLSADLSCWRPEASDYFEPHCVRGGKAGDAMLCACSGEQSRFEEERVPSPQESLATRDYSAAGRSSRSGGDFDSKLDDSQVDDVVESTLRETLSLNYEEARALLGRLEYQRGNFDAALQVFQGIDVQGLRPKMVRAISERTRPRQVRRRGDCVMGNVMSMHSVSLLIEAMLLKSKSLEGLSRFKDAALDCKTILDIIESSWPHGIPVGIGDDSKLREMVYKALELFPKLWMQAGFLEEAIAAYRRVLMKPWNLEINRWASLQKDLAVALLYGGAEVSLPPQIQQMWGNNAPSSNIEEAILLLLILMRKVALQEISWDPEVMNHLMYGLSLTGQFELLSGYVEQILPGIYDRSERWYVLALCCHAAGLDDDALNLLRKALCHSERKQKPHIPSLILGAKLCSKHPLHAWEGANYAIKATEISQNQKHYLGIASHFLGICYGYCARISVSNSQRQQLQNESLKKLQHAVSVEKNDPEVIYSLAKESAMQCNLPVALENATKYLDMIAGCSGSGWKLLALIVSAEQNLKEAEAIVDLAIFESATMDQLEFLHLKALLQTAQRQPKNAIETYRNLLAIIEAKKNFQKWNLISEVKAVKDLEMEAWLGLSSVYTKLGSWNNSYVCLDKANSVVPLSPKCWHSKGKLLEAQSLEEEALIALLVSLSIEPDYVPSMVSIAAILRSRGDKSLAISRSLLMNALRLEPTNHEAWLHLGSISKVQGSLHQAADCFQAAYELSQSSPVQRIV</sequence>
<feature type="region of interest" description="Disordered" evidence="2">
    <location>
        <begin position="67"/>
        <end position="102"/>
    </location>
</feature>
<dbReference type="PANTHER" id="PTHR44102:SF4">
    <property type="entry name" value="PROTEIN NPGR1"/>
    <property type="match status" value="1"/>
</dbReference>
<feature type="compositionally biased region" description="Low complexity" evidence="2">
    <location>
        <begin position="82"/>
        <end position="94"/>
    </location>
</feature>
<feature type="repeat" description="TPR" evidence="1">
    <location>
        <begin position="727"/>
        <end position="760"/>
    </location>
</feature>
<evidence type="ECO:0000313" key="3">
    <source>
        <dbReference type="EMBL" id="KAG6524657.1"/>
    </source>
</evidence>
<dbReference type="Proteomes" id="UP000734854">
    <property type="component" value="Unassembled WGS sequence"/>
</dbReference>
<comment type="caution">
    <text evidence="3">The sequence shown here is derived from an EMBL/GenBank/DDBJ whole genome shotgun (WGS) entry which is preliminary data.</text>
</comment>
<proteinExistence type="predicted"/>
<dbReference type="Gene3D" id="1.25.40.10">
    <property type="entry name" value="Tetratricopeptide repeat domain"/>
    <property type="match status" value="3"/>
</dbReference>
<dbReference type="InterPro" id="IPR043376">
    <property type="entry name" value="NPG1-like"/>
</dbReference>
<reference evidence="3 4" key="1">
    <citation type="submission" date="2020-08" db="EMBL/GenBank/DDBJ databases">
        <title>Plant Genome Project.</title>
        <authorList>
            <person name="Zhang R.-G."/>
        </authorList>
    </citation>
    <scope>NUCLEOTIDE SEQUENCE [LARGE SCALE GENOMIC DNA]</scope>
    <source>
        <tissue evidence="3">Rhizome</tissue>
    </source>
</reference>
<evidence type="ECO:0000256" key="2">
    <source>
        <dbReference type="SAM" id="MobiDB-lite"/>
    </source>
</evidence>
<dbReference type="SUPFAM" id="SSF48452">
    <property type="entry name" value="TPR-like"/>
    <property type="match status" value="2"/>
</dbReference>
<keyword evidence="4" id="KW-1185">Reference proteome</keyword>
<name>A0A8J5LLS1_ZINOF</name>
<gene>
    <name evidence="3" type="ORF">ZIOFF_014592</name>
</gene>
<accession>A0A8J5LLS1</accession>
<dbReference type="SMART" id="SM00028">
    <property type="entry name" value="TPR"/>
    <property type="match status" value="7"/>
</dbReference>
<dbReference type="PANTHER" id="PTHR44102">
    <property type="entry name" value="PROTEIN NPG1"/>
    <property type="match status" value="1"/>
</dbReference>
<dbReference type="InterPro" id="IPR019734">
    <property type="entry name" value="TPR_rpt"/>
</dbReference>
<dbReference type="PROSITE" id="PS50005">
    <property type="entry name" value="TPR"/>
    <property type="match status" value="1"/>
</dbReference>
<dbReference type="EMBL" id="JACMSC010000004">
    <property type="protein sequence ID" value="KAG6524657.1"/>
    <property type="molecule type" value="Genomic_DNA"/>
</dbReference>
<keyword evidence="1" id="KW-0802">TPR repeat</keyword>
<organism evidence="3 4">
    <name type="scientific">Zingiber officinale</name>
    <name type="common">Ginger</name>
    <name type="synonym">Amomum zingiber</name>
    <dbReference type="NCBI Taxonomy" id="94328"/>
    <lineage>
        <taxon>Eukaryota</taxon>
        <taxon>Viridiplantae</taxon>
        <taxon>Streptophyta</taxon>
        <taxon>Embryophyta</taxon>
        <taxon>Tracheophyta</taxon>
        <taxon>Spermatophyta</taxon>
        <taxon>Magnoliopsida</taxon>
        <taxon>Liliopsida</taxon>
        <taxon>Zingiberales</taxon>
        <taxon>Zingiberaceae</taxon>
        <taxon>Zingiber</taxon>
    </lineage>
</organism>
<dbReference type="InterPro" id="IPR011990">
    <property type="entry name" value="TPR-like_helical_dom_sf"/>
</dbReference>
<protein>
    <submittedName>
        <fullName evidence="3">Uncharacterized protein</fullName>
    </submittedName>
</protein>
<evidence type="ECO:0000313" key="4">
    <source>
        <dbReference type="Proteomes" id="UP000734854"/>
    </source>
</evidence>